<organism evidence="7 8">
    <name type="scientific">Oribacterium parvum ACB1</name>
    <dbReference type="NCBI Taxonomy" id="796943"/>
    <lineage>
        <taxon>Bacteria</taxon>
        <taxon>Bacillati</taxon>
        <taxon>Bacillota</taxon>
        <taxon>Clostridia</taxon>
        <taxon>Lachnospirales</taxon>
        <taxon>Lachnospiraceae</taxon>
        <taxon>Oribacterium</taxon>
    </lineage>
</organism>
<dbReference type="Pfam" id="PF01943">
    <property type="entry name" value="Polysacc_synt"/>
    <property type="match status" value="1"/>
</dbReference>
<feature type="transmembrane region" description="Helical" evidence="6">
    <location>
        <begin position="174"/>
        <end position="192"/>
    </location>
</feature>
<dbReference type="PANTHER" id="PTHR30250">
    <property type="entry name" value="PST FAMILY PREDICTED COLANIC ACID TRANSPORTER"/>
    <property type="match status" value="1"/>
</dbReference>
<reference evidence="7" key="1">
    <citation type="submission" date="2011-08" db="EMBL/GenBank/DDBJ databases">
        <authorList>
            <consortium name="The Broad Institute Genome Sequencing Platform"/>
            <person name="Earl A."/>
            <person name="Ward D."/>
            <person name="Feldgarden M."/>
            <person name="Gevers D."/>
            <person name="Sizova M."/>
            <person name="Hazen A."/>
            <person name="Epstein S."/>
            <person name="Young S.K."/>
            <person name="Zeng Q."/>
            <person name="Gargeya S."/>
            <person name="Fitzgerald M."/>
            <person name="Haas B."/>
            <person name="Abouelleil A."/>
            <person name="Alvarado L."/>
            <person name="Arachchi H.M."/>
            <person name="Berlin A."/>
            <person name="Brown A."/>
            <person name="Chapman S.B."/>
            <person name="Chen Z."/>
            <person name="Dunbar C."/>
            <person name="Freedman E."/>
            <person name="Gearin G."/>
            <person name="Gellesch M."/>
            <person name="Goldberg J."/>
            <person name="Griggs A."/>
            <person name="Gujja S."/>
            <person name="Heiman D."/>
            <person name="Howarth C."/>
            <person name="Larson L."/>
            <person name="Lui A."/>
            <person name="MacDonald P.J.P."/>
            <person name="Montmayeur A."/>
            <person name="Murphy C."/>
            <person name="Neiman D."/>
            <person name="Pearson M."/>
            <person name="Priest M."/>
            <person name="Roberts A."/>
            <person name="Saif S."/>
            <person name="Shea T."/>
            <person name="Shenoy N."/>
            <person name="Sisk P."/>
            <person name="Stolte C."/>
            <person name="Sykes S."/>
            <person name="Wortman J."/>
            <person name="Nusbaum C."/>
            <person name="Birren B."/>
        </authorList>
    </citation>
    <scope>NUCLEOTIDE SEQUENCE</scope>
    <source>
        <strain evidence="7">ACB1</strain>
    </source>
</reference>
<keyword evidence="3 6" id="KW-0812">Transmembrane</keyword>
<evidence type="ECO:0000256" key="4">
    <source>
        <dbReference type="ARBA" id="ARBA00022989"/>
    </source>
</evidence>
<dbReference type="GO" id="GO:0005886">
    <property type="term" value="C:plasma membrane"/>
    <property type="evidence" value="ECO:0007669"/>
    <property type="project" value="UniProtKB-SubCell"/>
</dbReference>
<evidence type="ECO:0000256" key="2">
    <source>
        <dbReference type="ARBA" id="ARBA00022475"/>
    </source>
</evidence>
<feature type="transmembrane region" description="Helical" evidence="6">
    <location>
        <begin position="483"/>
        <end position="507"/>
    </location>
</feature>
<dbReference type="PIRSF" id="PIRSF038958">
    <property type="entry name" value="PG_synth_SpoVB"/>
    <property type="match status" value="1"/>
</dbReference>
<keyword evidence="5 6" id="KW-0472">Membrane</keyword>
<dbReference type="InterPro" id="IPR050833">
    <property type="entry name" value="Poly_Biosynth_Transport"/>
</dbReference>
<feature type="transmembrane region" description="Helical" evidence="6">
    <location>
        <begin position="64"/>
        <end position="83"/>
    </location>
</feature>
<dbReference type="InterPro" id="IPR024923">
    <property type="entry name" value="PG_synth_SpoVB"/>
</dbReference>
<proteinExistence type="predicted"/>
<evidence type="ECO:0000256" key="3">
    <source>
        <dbReference type="ARBA" id="ARBA00022692"/>
    </source>
</evidence>
<dbReference type="HOGENOM" id="CLU_022017_2_1_9"/>
<comment type="subcellular location">
    <subcellularLocation>
        <location evidence="1">Cell membrane</location>
        <topology evidence="1">Multi-pass membrane protein</topology>
    </subcellularLocation>
</comment>
<feature type="transmembrane region" description="Helical" evidence="6">
    <location>
        <begin position="519"/>
        <end position="538"/>
    </location>
</feature>
<protein>
    <submittedName>
        <fullName evidence="7">Uncharacterized protein</fullName>
    </submittedName>
</protein>
<feature type="transmembrane region" description="Helical" evidence="6">
    <location>
        <begin position="104"/>
        <end position="123"/>
    </location>
</feature>
<feature type="transmembrane region" description="Helical" evidence="6">
    <location>
        <begin position="314"/>
        <end position="340"/>
    </location>
</feature>
<feature type="transmembrane region" description="Helical" evidence="6">
    <location>
        <begin position="387"/>
        <end position="408"/>
    </location>
</feature>
<feature type="transmembrane region" description="Helical" evidence="6">
    <location>
        <begin position="23"/>
        <end position="44"/>
    </location>
</feature>
<dbReference type="EMBL" id="AFZC02000003">
    <property type="protein sequence ID" value="EHL12359.1"/>
    <property type="molecule type" value="Genomic_DNA"/>
</dbReference>
<dbReference type="AlphaFoldDB" id="G9WM13"/>
<comment type="caution">
    <text evidence="7">The sequence shown here is derived from an EMBL/GenBank/DDBJ whole genome shotgun (WGS) entry which is preliminary data.</text>
</comment>
<keyword evidence="2" id="KW-1003">Cell membrane</keyword>
<evidence type="ECO:0000256" key="1">
    <source>
        <dbReference type="ARBA" id="ARBA00004651"/>
    </source>
</evidence>
<gene>
    <name evidence="7" type="ORF">HMPREF9625_00396</name>
</gene>
<feature type="transmembrane region" description="Helical" evidence="6">
    <location>
        <begin position="135"/>
        <end position="153"/>
    </location>
</feature>
<dbReference type="STRING" id="796943.HMPREF9625_00396"/>
<evidence type="ECO:0000313" key="8">
    <source>
        <dbReference type="Proteomes" id="UP000018461"/>
    </source>
</evidence>
<feature type="transmembrane region" description="Helical" evidence="6">
    <location>
        <begin position="256"/>
        <end position="279"/>
    </location>
</feature>
<keyword evidence="4 6" id="KW-1133">Transmembrane helix</keyword>
<feature type="transmembrane region" description="Helical" evidence="6">
    <location>
        <begin position="212"/>
        <end position="235"/>
    </location>
</feature>
<reference evidence="7" key="2">
    <citation type="submission" date="2013-03" db="EMBL/GenBank/DDBJ databases">
        <title>The Genome Sequence of Oribacterium sp. ACB1.</title>
        <authorList>
            <consortium name="The Broad Institute Genomics Platform"/>
            <consortium name="The Broad Institute Genome Sequencing Center for Infectious Disease"/>
            <person name="Earl A."/>
            <person name="Ward D."/>
            <person name="Feldgarden M."/>
            <person name="Gevers D."/>
            <person name="Sizova M."/>
            <person name="Hazen A."/>
            <person name="Epstein S."/>
            <person name="Walker B."/>
            <person name="Young S."/>
            <person name="Zeng Q."/>
            <person name="Gargeya S."/>
            <person name="Fitzgerald M."/>
            <person name="Haas B."/>
            <person name="Abouelleil A."/>
            <person name="Allen A.W."/>
            <person name="Alvarado L."/>
            <person name="Arachchi H.M."/>
            <person name="Berlin A.M."/>
            <person name="Chapman S.B."/>
            <person name="Gainer-Dewar J."/>
            <person name="Goldberg J."/>
            <person name="Griggs A."/>
            <person name="Gujja S."/>
            <person name="Hansen M."/>
            <person name="Howarth C."/>
            <person name="Imamovic A."/>
            <person name="Ireland A."/>
            <person name="Larimer J."/>
            <person name="McCowan C."/>
            <person name="Murphy C."/>
            <person name="Pearson M."/>
            <person name="Poon T.W."/>
            <person name="Priest M."/>
            <person name="Roberts A."/>
            <person name="Saif S."/>
            <person name="Shea T."/>
            <person name="Sisk P."/>
            <person name="Sykes S."/>
            <person name="Wortman J."/>
            <person name="Nusbaum C."/>
            <person name="Birren B."/>
        </authorList>
    </citation>
    <scope>NUCLEOTIDE SEQUENCE [LARGE SCALE GENOMIC DNA]</scope>
    <source>
        <strain evidence="7">ACB1</strain>
    </source>
</reference>
<accession>G9WM13</accession>
<dbReference type="PANTHER" id="PTHR30250:SF21">
    <property type="entry name" value="LIPID II FLIPPASE MURJ"/>
    <property type="match status" value="1"/>
</dbReference>
<feature type="transmembrane region" description="Helical" evidence="6">
    <location>
        <begin position="446"/>
        <end position="463"/>
    </location>
</feature>
<feature type="transmembrane region" description="Helical" evidence="6">
    <location>
        <begin position="420"/>
        <end position="440"/>
    </location>
</feature>
<dbReference type="RefSeq" id="WP_009534264.1">
    <property type="nucleotide sequence ID" value="NZ_KE148312.1"/>
</dbReference>
<dbReference type="InterPro" id="IPR002797">
    <property type="entry name" value="Polysacc_synth"/>
</dbReference>
<feature type="transmembrane region" description="Helical" evidence="6">
    <location>
        <begin position="352"/>
        <end position="372"/>
    </location>
</feature>
<dbReference type="CDD" id="cd13124">
    <property type="entry name" value="MATE_SpoVB_like"/>
    <property type="match status" value="1"/>
</dbReference>
<evidence type="ECO:0000256" key="5">
    <source>
        <dbReference type="ARBA" id="ARBA00023136"/>
    </source>
</evidence>
<dbReference type="PATRIC" id="fig|796943.3.peg.790"/>
<dbReference type="Proteomes" id="UP000018461">
    <property type="component" value="Unassembled WGS sequence"/>
</dbReference>
<name>G9WM13_9FIRM</name>
<evidence type="ECO:0000313" key="7">
    <source>
        <dbReference type="EMBL" id="EHL12359.1"/>
    </source>
</evidence>
<evidence type="ECO:0000256" key="6">
    <source>
        <dbReference type="SAM" id="Phobius"/>
    </source>
</evidence>
<sequence length="561" mass="61807">MSKGRVSSKATVSTKATGHRNNFVLQGSLLAVAGILVRIIGMVYRIPLTAIISDEGNGYYTSAFSIYTLLLILSSYSMPTAISKLISQNLAKKQYRNTERVLRVSFLYSSLMGAVMASVLFFGADGIAELLKKPYAAFALRALAPTVWIMAYLGLLRGYFQGMGNMIPTAISQILEQIANAIVSVLMAYVLFAKGQQADLLYKNTEFSYAYGAMGGAIGTGAGAGLALLFMFLLYRYQRPALRRKAKRDEGLTESYERSAMLLLFTMLPILFSSTVYNISSVLDDFLYSSIMTSLGSKTKQIVMEWGIFGEYHVLFNIPVALANALSSSLIPALTMAVASHDRQKTLSQIRVSIRFTLLIAVPCSIGMAVLADPLSRMLFPGKNVHLLIQLTRVGSFAVLLYSLSTITNAILQGLGHLNLPLYHSMVALVLHLLSLVLFLYAGLGIYGVVLSNIVFALIMCFLNQRAIFRHTRFRIDLFRSLVMPMLSGLIMGGAAYVIYFVIYILLPEGLRKGRVGSAMSLLPAVFIAILIYFFLLLKSHTLTREDLDEMPMGGRLKRFL</sequence>
<keyword evidence="8" id="KW-1185">Reference proteome</keyword>